<dbReference type="AlphaFoldDB" id="A0A1I5WLL2"/>
<evidence type="ECO:0000256" key="7">
    <source>
        <dbReference type="ARBA" id="ARBA00022676"/>
    </source>
</evidence>
<dbReference type="PANTHER" id="PTHR32179:SF3">
    <property type="entry name" value="NICOTINATE-NUCLEOTIDE PYROPHOSPHORYLASE [CARBOXYLATING]"/>
    <property type="match status" value="1"/>
</dbReference>
<dbReference type="RefSeq" id="WP_090658695.1">
    <property type="nucleotide sequence ID" value="NZ_FOXQ01000006.1"/>
</dbReference>
<evidence type="ECO:0000313" key="16">
    <source>
        <dbReference type="Proteomes" id="UP000199031"/>
    </source>
</evidence>
<reference evidence="15 16" key="1">
    <citation type="submission" date="2016-10" db="EMBL/GenBank/DDBJ databases">
        <authorList>
            <person name="de Groot N.N."/>
        </authorList>
    </citation>
    <scope>NUCLEOTIDE SEQUENCE [LARGE SCALE GENOMIC DNA]</scope>
    <source>
        <strain evidence="15 16">DSM 28286</strain>
    </source>
</reference>
<dbReference type="PANTHER" id="PTHR32179">
    <property type="entry name" value="NICOTINATE-NUCLEOTIDE PYROPHOSPHORYLASE [CARBOXYLATING]"/>
    <property type="match status" value="1"/>
</dbReference>
<dbReference type="GO" id="GO:0005737">
    <property type="term" value="C:cytoplasm"/>
    <property type="evidence" value="ECO:0007669"/>
    <property type="project" value="TreeGrafter"/>
</dbReference>
<gene>
    <name evidence="15" type="ORF">SAMN05444277_106267</name>
</gene>
<dbReference type="GO" id="GO:0034213">
    <property type="term" value="P:quinolinate catabolic process"/>
    <property type="evidence" value="ECO:0007669"/>
    <property type="project" value="TreeGrafter"/>
</dbReference>
<dbReference type="InterPro" id="IPR036068">
    <property type="entry name" value="Nicotinate_pribotase-like_C"/>
</dbReference>
<evidence type="ECO:0000256" key="9">
    <source>
        <dbReference type="ARBA" id="ARBA00033102"/>
    </source>
</evidence>
<dbReference type="OrthoDB" id="9782546at2"/>
<dbReference type="InterPro" id="IPR004393">
    <property type="entry name" value="NadC"/>
</dbReference>
<dbReference type="UniPathway" id="UPA00253">
    <property type="reaction ID" value="UER00331"/>
</dbReference>
<proteinExistence type="inferred from homology"/>
<keyword evidence="8 12" id="KW-0808">Transferase</keyword>
<dbReference type="FunFam" id="3.90.1170.20:FF:000001">
    <property type="entry name" value="Nicotinate-nucleotide diphosphorylase (Carboxylating)"/>
    <property type="match status" value="1"/>
</dbReference>
<dbReference type="EC" id="2.4.2.19" evidence="5"/>
<evidence type="ECO:0000256" key="3">
    <source>
        <dbReference type="ARBA" id="ARBA00009400"/>
    </source>
</evidence>
<evidence type="ECO:0000256" key="5">
    <source>
        <dbReference type="ARBA" id="ARBA00011944"/>
    </source>
</evidence>
<feature type="domain" description="Quinolinate phosphoribosyl transferase C-terminal" evidence="13">
    <location>
        <begin position="111"/>
        <end position="282"/>
    </location>
</feature>
<dbReference type="FunFam" id="3.20.20.70:FF:000030">
    <property type="entry name" value="Nicotinate-nucleotide pyrophosphorylase, carboxylating"/>
    <property type="match status" value="1"/>
</dbReference>
<sequence length="286" mass="31874">MQSFNERLHHLIKEALAEDVGDGDHSSLSCIPSAQKGKAVLKIKQDGIIAGVDIALQIFNYTEPSSIFNIYKKDGEAMHNGENAFEVEAHIHTILKCERLVLNCMQRMSGIATLTHQYTEKLKGYKTRLLDTRKTTPNFRLLEKEAVRIGGGVNHRFGLFDMIMLKDNHIDYAGGIEKAIEKAWQYVRTKKPGLKIEVETRNIDDVKKVCAVGKGKVFRIMVDNFTPAQIKEALDVIKNDFETEASGGINLNNIESYAETGVDYVSVGGLIHQAQSLDLSLKAVVI</sequence>
<comment type="pathway">
    <text evidence="2">Cofactor biosynthesis; NAD(+) biosynthesis; nicotinate D-ribonucleotide from quinolinate: step 1/1.</text>
</comment>
<evidence type="ECO:0000256" key="10">
    <source>
        <dbReference type="ARBA" id="ARBA00047445"/>
    </source>
</evidence>
<evidence type="ECO:0000256" key="8">
    <source>
        <dbReference type="ARBA" id="ARBA00022679"/>
    </source>
</evidence>
<dbReference type="NCBIfam" id="TIGR00078">
    <property type="entry name" value="nadC"/>
    <property type="match status" value="1"/>
</dbReference>
<dbReference type="Pfam" id="PF02749">
    <property type="entry name" value="QRPTase_N"/>
    <property type="match status" value="1"/>
</dbReference>
<feature type="domain" description="Quinolinate phosphoribosyl transferase N-terminal" evidence="14">
    <location>
        <begin position="26"/>
        <end position="109"/>
    </location>
</feature>
<evidence type="ECO:0000259" key="14">
    <source>
        <dbReference type="Pfam" id="PF02749"/>
    </source>
</evidence>
<dbReference type="SUPFAM" id="SSF54675">
    <property type="entry name" value="Nicotinate/Quinolinate PRTase N-terminal domain-like"/>
    <property type="match status" value="1"/>
</dbReference>
<comment type="catalytic activity">
    <reaction evidence="10">
        <text>nicotinate beta-D-ribonucleotide + CO2 + diphosphate = quinolinate + 5-phospho-alpha-D-ribose 1-diphosphate + 2 H(+)</text>
        <dbReference type="Rhea" id="RHEA:12733"/>
        <dbReference type="ChEBI" id="CHEBI:15378"/>
        <dbReference type="ChEBI" id="CHEBI:16526"/>
        <dbReference type="ChEBI" id="CHEBI:29959"/>
        <dbReference type="ChEBI" id="CHEBI:33019"/>
        <dbReference type="ChEBI" id="CHEBI:57502"/>
        <dbReference type="ChEBI" id="CHEBI:58017"/>
        <dbReference type="EC" id="2.4.2.19"/>
    </reaction>
</comment>
<accession>A0A1I5WLL2</accession>
<dbReference type="Gene3D" id="3.90.1170.20">
    <property type="entry name" value="Quinolinate phosphoribosyl transferase, N-terminal domain"/>
    <property type="match status" value="1"/>
</dbReference>
<protein>
    <recommendedName>
        <fullName evidence="11">Probable nicotinate-nucleotide pyrophosphorylase [carboxylating]</fullName>
        <ecNumber evidence="5">2.4.2.19</ecNumber>
    </recommendedName>
    <alternativeName>
        <fullName evidence="9">Quinolinate phosphoribosyltransferase [decarboxylating]</fullName>
    </alternativeName>
</protein>
<evidence type="ECO:0000256" key="2">
    <source>
        <dbReference type="ARBA" id="ARBA00004893"/>
    </source>
</evidence>
<evidence type="ECO:0000256" key="12">
    <source>
        <dbReference type="PIRNR" id="PIRNR006250"/>
    </source>
</evidence>
<evidence type="ECO:0000313" key="15">
    <source>
        <dbReference type="EMBL" id="SFQ20579.1"/>
    </source>
</evidence>
<name>A0A1I5WLL2_9BACT</name>
<dbReference type="InterPro" id="IPR002638">
    <property type="entry name" value="Quinolinate_PRibosylTrfase_C"/>
</dbReference>
<comment type="function">
    <text evidence="1">Involved in the catabolism of quinolinic acid (QA).</text>
</comment>
<dbReference type="Gene3D" id="3.20.20.70">
    <property type="entry name" value="Aldolase class I"/>
    <property type="match status" value="1"/>
</dbReference>
<dbReference type="InterPro" id="IPR013785">
    <property type="entry name" value="Aldolase_TIM"/>
</dbReference>
<dbReference type="InterPro" id="IPR037128">
    <property type="entry name" value="Quinolinate_PRibosylTase_N_sf"/>
</dbReference>
<comment type="similarity">
    <text evidence="3 12">Belongs to the NadC/ModD family.</text>
</comment>
<dbReference type="PIRSF" id="PIRSF006250">
    <property type="entry name" value="NadC_ModD"/>
    <property type="match status" value="1"/>
</dbReference>
<dbReference type="SUPFAM" id="SSF51690">
    <property type="entry name" value="Nicotinate/Quinolinate PRTase C-terminal domain-like"/>
    <property type="match status" value="1"/>
</dbReference>
<evidence type="ECO:0000259" key="13">
    <source>
        <dbReference type="Pfam" id="PF01729"/>
    </source>
</evidence>
<keyword evidence="6" id="KW-0662">Pyridine nucleotide biosynthesis</keyword>
<comment type="subunit">
    <text evidence="4">Hexamer formed by 3 homodimers.</text>
</comment>
<evidence type="ECO:0000256" key="6">
    <source>
        <dbReference type="ARBA" id="ARBA00022642"/>
    </source>
</evidence>
<dbReference type="Pfam" id="PF01729">
    <property type="entry name" value="QRPTase_C"/>
    <property type="match status" value="1"/>
</dbReference>
<dbReference type="STRING" id="1465490.SAMN05444277_106267"/>
<keyword evidence="16" id="KW-1185">Reference proteome</keyword>
<evidence type="ECO:0000256" key="4">
    <source>
        <dbReference type="ARBA" id="ARBA00011218"/>
    </source>
</evidence>
<keyword evidence="7 12" id="KW-0328">Glycosyltransferase</keyword>
<evidence type="ECO:0000256" key="1">
    <source>
        <dbReference type="ARBA" id="ARBA00003237"/>
    </source>
</evidence>
<dbReference type="Proteomes" id="UP000199031">
    <property type="component" value="Unassembled WGS sequence"/>
</dbReference>
<dbReference type="GO" id="GO:0009435">
    <property type="term" value="P:NAD+ biosynthetic process"/>
    <property type="evidence" value="ECO:0007669"/>
    <property type="project" value="UniProtKB-UniPathway"/>
</dbReference>
<organism evidence="15 16">
    <name type="scientific">Parafilimonas terrae</name>
    <dbReference type="NCBI Taxonomy" id="1465490"/>
    <lineage>
        <taxon>Bacteria</taxon>
        <taxon>Pseudomonadati</taxon>
        <taxon>Bacteroidota</taxon>
        <taxon>Chitinophagia</taxon>
        <taxon>Chitinophagales</taxon>
        <taxon>Chitinophagaceae</taxon>
        <taxon>Parafilimonas</taxon>
    </lineage>
</organism>
<dbReference type="CDD" id="cd01572">
    <property type="entry name" value="QPRTase"/>
    <property type="match status" value="1"/>
</dbReference>
<dbReference type="EMBL" id="FOXQ01000006">
    <property type="protein sequence ID" value="SFQ20579.1"/>
    <property type="molecule type" value="Genomic_DNA"/>
</dbReference>
<evidence type="ECO:0000256" key="11">
    <source>
        <dbReference type="ARBA" id="ARBA00069173"/>
    </source>
</evidence>
<dbReference type="InterPro" id="IPR027277">
    <property type="entry name" value="NadC/ModD"/>
</dbReference>
<dbReference type="InterPro" id="IPR022412">
    <property type="entry name" value="Quinolinate_PRibosylTrfase_N"/>
</dbReference>
<dbReference type="GO" id="GO:0004514">
    <property type="term" value="F:nicotinate-nucleotide diphosphorylase (carboxylating) activity"/>
    <property type="evidence" value="ECO:0007669"/>
    <property type="project" value="UniProtKB-EC"/>
</dbReference>